<evidence type="ECO:0000259" key="2">
    <source>
        <dbReference type="Pfam" id="PF13304"/>
    </source>
</evidence>
<evidence type="ECO:0000259" key="1">
    <source>
        <dbReference type="Pfam" id="PF12476"/>
    </source>
</evidence>
<name>A0ABM7ZCG1_NOSCO</name>
<reference evidence="3" key="1">
    <citation type="submission" date="2022-04" db="EMBL/GenBank/DDBJ databases">
        <title>Complete genome sequence of a cyanobacterium, Nostoc sp. SO-36, isolated in Antarctica.</title>
        <authorList>
            <person name="Kanesaki Y."/>
            <person name="Effendi D."/>
            <person name="Sakamoto T."/>
            <person name="Ohtani S."/>
            <person name="Awai K."/>
        </authorList>
    </citation>
    <scope>NUCLEOTIDE SEQUENCE</scope>
    <source>
        <strain evidence="3">SO-36</strain>
        <plasmid evidence="3">pANSO36C</plasmid>
    </source>
</reference>
<dbReference type="Pfam" id="PF12476">
    <property type="entry name" value="DUF3696"/>
    <property type="match status" value="1"/>
</dbReference>
<dbReference type="Pfam" id="PF13304">
    <property type="entry name" value="AAA_21"/>
    <property type="match status" value="1"/>
</dbReference>
<gene>
    <name evidence="3" type="ORF">ANSO36C_68070</name>
</gene>
<sequence>MISSLRLLNFKAFENQLVEFKSLTLLSGYNSTGKSSVLQALSLLHQSYQQGLLQSNGLLLNGNLVNIGTANDALYENAKQDYVGFELSLKNGTKGTWHFKYNSLEREADFLESGFNSVDADVYQSSIFSKEFHHLQSERATVASGILNYQRRELRQIGALGEYTAHFLYTYGDQPIPIAELAHSQAKSTNLLDQVEAWMGEISSGLRIQVDAHLDMDLVNLKFSDHIGYGITYVLPIIVAILASNPGALILIEHPETGLHAQAQTKLGKLLALAANCGVQVVVETHSDQILNGIRLAVHGGKIEPTDVQLHYFQRHHNQDQAFIKVVSPRIDKDGRIDRWPDGFFDEWENSLIVLLEPAKS</sequence>
<accession>A0ABM7ZCG1</accession>
<evidence type="ECO:0008006" key="5">
    <source>
        <dbReference type="Google" id="ProtNLM"/>
    </source>
</evidence>
<keyword evidence="3" id="KW-0614">Plasmid</keyword>
<dbReference type="PANTHER" id="PTHR43581:SF2">
    <property type="entry name" value="EXCINUCLEASE ATPASE SUBUNIT"/>
    <property type="match status" value="1"/>
</dbReference>
<dbReference type="Gene3D" id="3.40.50.300">
    <property type="entry name" value="P-loop containing nucleotide triphosphate hydrolases"/>
    <property type="match status" value="1"/>
</dbReference>
<dbReference type="Proteomes" id="UP001055453">
    <property type="component" value="Plasmid pANSO36C"/>
</dbReference>
<dbReference type="PANTHER" id="PTHR43581">
    <property type="entry name" value="ATP/GTP PHOSPHATASE"/>
    <property type="match status" value="1"/>
</dbReference>
<dbReference type="InterPro" id="IPR022532">
    <property type="entry name" value="DUF3696"/>
</dbReference>
<dbReference type="SUPFAM" id="SSF52540">
    <property type="entry name" value="P-loop containing nucleoside triphosphate hydrolases"/>
    <property type="match status" value="1"/>
</dbReference>
<dbReference type="RefSeq" id="WP_251960964.1">
    <property type="nucleotide sequence ID" value="NZ_AP025735.1"/>
</dbReference>
<dbReference type="PIRSF" id="PIRSF034888">
    <property type="entry name" value="P-loop_UCP034888"/>
    <property type="match status" value="1"/>
</dbReference>
<dbReference type="InterPro" id="IPR003959">
    <property type="entry name" value="ATPase_AAA_core"/>
</dbReference>
<feature type="domain" description="ATPase AAA-type core" evidence="2">
    <location>
        <begin position="23"/>
        <end position="292"/>
    </location>
</feature>
<dbReference type="InterPro" id="IPR014592">
    <property type="entry name" value="P-loop_UCP034888"/>
</dbReference>
<evidence type="ECO:0000313" key="4">
    <source>
        <dbReference type="Proteomes" id="UP001055453"/>
    </source>
</evidence>
<dbReference type="InterPro" id="IPR027417">
    <property type="entry name" value="P-loop_NTPase"/>
</dbReference>
<organism evidence="3 4">
    <name type="scientific">Nostoc cf. commune SO-36</name>
    <dbReference type="NCBI Taxonomy" id="449208"/>
    <lineage>
        <taxon>Bacteria</taxon>
        <taxon>Bacillati</taxon>
        <taxon>Cyanobacteriota</taxon>
        <taxon>Cyanophyceae</taxon>
        <taxon>Nostocales</taxon>
        <taxon>Nostocaceae</taxon>
        <taxon>Nostoc</taxon>
    </lineage>
</organism>
<keyword evidence="4" id="KW-1185">Reference proteome</keyword>
<protein>
    <recommendedName>
        <fullName evidence="5">DUF3696 domain-containing protein</fullName>
    </recommendedName>
</protein>
<feature type="domain" description="DUF3696" evidence="1">
    <location>
        <begin position="303"/>
        <end position="352"/>
    </location>
</feature>
<proteinExistence type="predicted"/>
<dbReference type="InterPro" id="IPR051396">
    <property type="entry name" value="Bact_Antivir_Def_Nuclease"/>
</dbReference>
<dbReference type="EMBL" id="AP025735">
    <property type="protein sequence ID" value="BDI21005.1"/>
    <property type="molecule type" value="Genomic_DNA"/>
</dbReference>
<geneLocation type="plasmid" evidence="3 4">
    <name>pANSO36C</name>
</geneLocation>
<evidence type="ECO:0000313" key="3">
    <source>
        <dbReference type="EMBL" id="BDI21005.1"/>
    </source>
</evidence>